<dbReference type="EMBL" id="CP019791">
    <property type="protein sequence ID" value="AQT69930.1"/>
    <property type="molecule type" value="Genomic_DNA"/>
</dbReference>
<evidence type="ECO:0000313" key="3">
    <source>
        <dbReference type="Proteomes" id="UP000189674"/>
    </source>
</evidence>
<keyword evidence="1" id="KW-1133">Transmembrane helix</keyword>
<keyword evidence="1" id="KW-0472">Membrane</keyword>
<keyword evidence="1" id="KW-0812">Transmembrane</keyword>
<protein>
    <submittedName>
        <fullName evidence="2">Uncharacterized protein</fullName>
    </submittedName>
</protein>
<sequence length="36" mass="4073">MDELVIIVAALLTVLNLCILFLDKKNEDEGQKRKEG</sequence>
<name>A0A1U9NQN4_9BACT</name>
<feature type="transmembrane region" description="Helical" evidence="1">
    <location>
        <begin position="6"/>
        <end position="23"/>
    </location>
</feature>
<accession>A0A1U9NQN4</accession>
<gene>
    <name evidence="2" type="ORF">STSP2_03130</name>
</gene>
<dbReference type="KEGG" id="alus:STSP2_03130"/>
<dbReference type="AlphaFoldDB" id="A0A1U9NQN4"/>
<organism evidence="2 3">
    <name type="scientific">Anaerohalosphaera lusitana</name>
    <dbReference type="NCBI Taxonomy" id="1936003"/>
    <lineage>
        <taxon>Bacteria</taxon>
        <taxon>Pseudomonadati</taxon>
        <taxon>Planctomycetota</taxon>
        <taxon>Phycisphaerae</taxon>
        <taxon>Sedimentisphaerales</taxon>
        <taxon>Anaerohalosphaeraceae</taxon>
        <taxon>Anaerohalosphaera</taxon>
    </lineage>
</organism>
<evidence type="ECO:0000256" key="1">
    <source>
        <dbReference type="SAM" id="Phobius"/>
    </source>
</evidence>
<evidence type="ECO:0000313" key="2">
    <source>
        <dbReference type="EMBL" id="AQT69930.1"/>
    </source>
</evidence>
<reference evidence="3" key="1">
    <citation type="submission" date="2017-02" db="EMBL/GenBank/DDBJ databases">
        <title>Comparative genomics and description of representatives of a novel lineage of planctomycetes thriving in anoxic sediments.</title>
        <authorList>
            <person name="Spring S."/>
            <person name="Bunk B."/>
            <person name="Sproer C."/>
        </authorList>
    </citation>
    <scope>NUCLEOTIDE SEQUENCE [LARGE SCALE GENOMIC DNA]</scope>
    <source>
        <strain evidence="3">ST-NAGAB-D1</strain>
    </source>
</reference>
<dbReference type="Proteomes" id="UP000189674">
    <property type="component" value="Chromosome"/>
</dbReference>
<keyword evidence="3" id="KW-1185">Reference proteome</keyword>
<proteinExistence type="predicted"/>